<gene>
    <name evidence="3" type="ORF">GSMUA_53910.1</name>
</gene>
<evidence type="ECO:0000259" key="2">
    <source>
        <dbReference type="Pfam" id="PF23324"/>
    </source>
</evidence>
<dbReference type="AlphaFoldDB" id="A0A804JQR9"/>
<feature type="region of interest" description="Disordered" evidence="1">
    <location>
        <begin position="130"/>
        <end position="231"/>
    </location>
</feature>
<organism evidence="4 5">
    <name type="scientific">Musa acuminata subsp. malaccensis</name>
    <name type="common">Wild banana</name>
    <name type="synonym">Musa malaccensis</name>
    <dbReference type="NCBI Taxonomy" id="214687"/>
    <lineage>
        <taxon>Eukaryota</taxon>
        <taxon>Viridiplantae</taxon>
        <taxon>Streptophyta</taxon>
        <taxon>Embryophyta</taxon>
        <taxon>Tracheophyta</taxon>
        <taxon>Spermatophyta</taxon>
        <taxon>Magnoliopsida</taxon>
        <taxon>Liliopsida</taxon>
        <taxon>Zingiberales</taxon>
        <taxon>Musaceae</taxon>
        <taxon>Musa</taxon>
    </lineage>
</organism>
<feature type="compositionally biased region" description="Basic and acidic residues" evidence="1">
    <location>
        <begin position="1"/>
        <end position="23"/>
    </location>
</feature>
<dbReference type="EnsemblPlants" id="Ma07_t00830.1">
    <property type="protein sequence ID" value="Ma07_p00830.1"/>
    <property type="gene ID" value="Ma07_g00830"/>
</dbReference>
<dbReference type="EMBL" id="HG996473">
    <property type="protein sequence ID" value="CAG1855247.1"/>
    <property type="molecule type" value="Genomic_DNA"/>
</dbReference>
<protein>
    <submittedName>
        <fullName evidence="3">(wild Malaysian banana) hypothetical protein</fullName>
    </submittedName>
</protein>
<feature type="compositionally biased region" description="Polar residues" evidence="1">
    <location>
        <begin position="108"/>
        <end position="117"/>
    </location>
</feature>
<dbReference type="PANTHER" id="PTHR34272:SF1">
    <property type="entry name" value="EXPRESSED PROTEIN"/>
    <property type="match status" value="1"/>
</dbReference>
<dbReference type="OrthoDB" id="1900495at2759"/>
<evidence type="ECO:0000313" key="3">
    <source>
        <dbReference type="EMBL" id="CAG1855247.1"/>
    </source>
</evidence>
<name>A0A804JQR9_MUSAM</name>
<evidence type="ECO:0000313" key="5">
    <source>
        <dbReference type="Proteomes" id="UP000012960"/>
    </source>
</evidence>
<feature type="region of interest" description="Disordered" evidence="1">
    <location>
        <begin position="65"/>
        <end position="117"/>
    </location>
</feature>
<feature type="compositionally biased region" description="Acidic residues" evidence="1">
    <location>
        <begin position="89"/>
        <end position="100"/>
    </location>
</feature>
<dbReference type="OMA" id="HRASKVW"/>
<dbReference type="Gramene" id="Ma07_t00830.1">
    <property type="protein sequence ID" value="Ma07_p00830.1"/>
    <property type="gene ID" value="Ma07_g00830"/>
</dbReference>
<evidence type="ECO:0000313" key="4">
    <source>
        <dbReference type="EnsemblPlants" id="Ma07_p00830.1"/>
    </source>
</evidence>
<feature type="domain" description="DUF7086" evidence="2">
    <location>
        <begin position="244"/>
        <end position="377"/>
    </location>
</feature>
<evidence type="ECO:0000256" key="1">
    <source>
        <dbReference type="SAM" id="MobiDB-lite"/>
    </source>
</evidence>
<dbReference type="InterPro" id="IPR055513">
    <property type="entry name" value="DUF7086"/>
</dbReference>
<sequence>MEEMREGRDKGRDVSTRHSECRHYSRGVSFRNPKQQPGFWSSTTTYTTPFSLIFAISNFKPTAPSHPRQLYHHRSRPSPSCIYLPPTEADVEEEEEEEEEGQRRIKMNSKSTVENSLCRSDDLNVELTLGVSPSRHVSNPPSSSSSLLPPPPPTLQQQPHQYSQTNLPPPFPPVLHVPRRYTVIPPPTNPAAAVASSSSASASPRSGGGRTRRNPTQGPRSGKSDSIKPIFPWSTDRRATVHSLSYLLSHDLKEVYGDAQCKRCEARRIIRYDLESKFREVACRIAATRHLMHDRAPAEWMNPTFPDCDACGQPNCMRPVVDGKKRNINWLFMLLGQTLGYCTLEQLKYFCKHTKNHRTGAKDRVLYLTYLGLCKQLDPNGPFDL</sequence>
<feature type="compositionally biased region" description="Low complexity" evidence="1">
    <location>
        <begin position="132"/>
        <end position="147"/>
    </location>
</feature>
<reference evidence="4" key="2">
    <citation type="submission" date="2021-05" db="UniProtKB">
        <authorList>
            <consortium name="EnsemblPlants"/>
        </authorList>
    </citation>
    <scope>IDENTIFICATION</scope>
    <source>
        <strain evidence="4">subsp. malaccensis</strain>
    </source>
</reference>
<proteinExistence type="predicted"/>
<feature type="compositionally biased region" description="Low complexity" evidence="1">
    <location>
        <begin position="190"/>
        <end position="205"/>
    </location>
</feature>
<dbReference type="Pfam" id="PF23324">
    <property type="entry name" value="DUF7086"/>
    <property type="match status" value="1"/>
</dbReference>
<dbReference type="PANTHER" id="PTHR34272">
    <property type="entry name" value="EXPRESSED PROTEIN"/>
    <property type="match status" value="1"/>
</dbReference>
<dbReference type="Proteomes" id="UP000012960">
    <property type="component" value="Unplaced"/>
</dbReference>
<reference evidence="3" key="1">
    <citation type="submission" date="2021-03" db="EMBL/GenBank/DDBJ databases">
        <authorList>
            <consortium name="Genoscope - CEA"/>
            <person name="William W."/>
        </authorList>
    </citation>
    <scope>NUCLEOTIDE SEQUENCE</scope>
    <source>
        <strain evidence="3">Doubled-haploid Pahang</strain>
    </source>
</reference>
<accession>A0A804JQR9</accession>
<dbReference type="KEGG" id="mus:103991158"/>
<keyword evidence="5" id="KW-1185">Reference proteome</keyword>
<feature type="region of interest" description="Disordered" evidence="1">
    <location>
        <begin position="1"/>
        <end position="28"/>
    </location>
</feature>
<dbReference type="InParanoid" id="A0A804JQR9"/>